<dbReference type="GO" id="GO:0005886">
    <property type="term" value="C:plasma membrane"/>
    <property type="evidence" value="ECO:0007669"/>
    <property type="project" value="TreeGrafter"/>
</dbReference>
<dbReference type="InterPro" id="IPR036964">
    <property type="entry name" value="RASGEF_cat_dom_sf"/>
</dbReference>
<protein>
    <recommendedName>
        <fullName evidence="3">Ras-GEF domain-containing protein</fullName>
    </recommendedName>
</protein>
<dbReference type="GO" id="GO:0007265">
    <property type="term" value="P:Ras protein signal transduction"/>
    <property type="evidence" value="ECO:0007669"/>
    <property type="project" value="TreeGrafter"/>
</dbReference>
<name>A0AAD5EB46_UMBRA</name>
<feature type="compositionally biased region" description="Polar residues" evidence="2">
    <location>
        <begin position="177"/>
        <end position="192"/>
    </location>
</feature>
<sequence>MDCLPDLLNLFHSLQIPLFLLGLKSDLTALRQVDAHLATNLGKLFNAPFSEFNTFSLHCSRRLIEICANIVLSCASKRPDVNMNKMKSTSDWISNNQLSARNPLTLRERRFAGEPIIRIGTKGNAGAFTKPPPISSSHGKQSPKNSPSFRTASSPPDHQRRYPVDVMQSPRPRASKSMPSTRNRNDYLTNGERTPNSSLSSNRLSPTFTSHPTPGFVYAPTQSTFDPTANVPSPSFKPLPSLPTTLQPSVSEQYPHIEPMSHISSNMGVNDAKRNKRSSKDSGESFSPGMTIEDIIDRLTQVNGPPSDEKFMLVFMTFFRRFMKPRELAEMLTERFASEMDATKLPTPQQQKIHHFFCQWLSTYWGDFCSAHTRKLMMLHLDQLSQHADLRPMCDELAPLIIREPLSGDPDTRWGLYDIEDSAPDPSTPATFYTPSTIPLGKKDSGYIGSFDSEQFLDLHSPVLQSMDVDHAKFGNNDDGNRKQRPDPPPKSISNVVHPQKKRTAPPTHGVPPPRYQEPVKPKQDVIYDKNKWQPEFAGGLINIDTHTRHGPNSSAASIMSTIAGGATRQEKDVAQLYFKTFTSFSDDALADQLTWIEAELFYRIKPRQLIRNVWSTKARRQYSTSISSLDQIKSPVSKESFTPTFNSQHASCPVLASIAHFNFISAWVSTMIVTQPKLSRRGKVLEKLMHVAVALRNRNNYNTLMAVLAGINSAAVLRLRHTRDWVSVKKIYKQFQSLERLMSTDRSFGSYRLALKASEAPGIPYLGIHNQDLLSLAEANKDFKMDGTIHWEKFRLMGDTILAMIRFQEPKFSIQPDARILGFIAETELMNEDEQFRQSTAIEPRLKAAASSNRLRDLWFRV</sequence>
<dbReference type="EMBL" id="MU620912">
    <property type="protein sequence ID" value="KAI8580448.1"/>
    <property type="molecule type" value="Genomic_DNA"/>
</dbReference>
<dbReference type="PANTHER" id="PTHR23113">
    <property type="entry name" value="GUANINE NUCLEOTIDE EXCHANGE FACTOR"/>
    <property type="match status" value="1"/>
</dbReference>
<feature type="compositionally biased region" description="Low complexity" evidence="2">
    <location>
        <begin position="193"/>
        <end position="207"/>
    </location>
</feature>
<evidence type="ECO:0000256" key="1">
    <source>
        <dbReference type="ARBA" id="ARBA00022658"/>
    </source>
</evidence>
<reference evidence="4" key="2">
    <citation type="journal article" date="2022" name="Proc. Natl. Acad. Sci. U.S.A.">
        <title>Diploid-dominant life cycles characterize the early evolution of Fungi.</title>
        <authorList>
            <person name="Amses K.R."/>
            <person name="Simmons D.R."/>
            <person name="Longcore J.E."/>
            <person name="Mondo S.J."/>
            <person name="Seto K."/>
            <person name="Jeronimo G.H."/>
            <person name="Bonds A.E."/>
            <person name="Quandt C.A."/>
            <person name="Davis W.J."/>
            <person name="Chang Y."/>
            <person name="Federici B.A."/>
            <person name="Kuo A."/>
            <person name="LaButti K."/>
            <person name="Pangilinan J."/>
            <person name="Andreopoulos W."/>
            <person name="Tritt A."/>
            <person name="Riley R."/>
            <person name="Hundley H."/>
            <person name="Johnson J."/>
            <person name="Lipzen A."/>
            <person name="Barry K."/>
            <person name="Lang B.F."/>
            <person name="Cuomo C.A."/>
            <person name="Buchler N.E."/>
            <person name="Grigoriev I.V."/>
            <person name="Spatafora J.W."/>
            <person name="Stajich J.E."/>
            <person name="James T.Y."/>
        </authorList>
    </citation>
    <scope>NUCLEOTIDE SEQUENCE</scope>
    <source>
        <strain evidence="4">AG</strain>
    </source>
</reference>
<dbReference type="AlphaFoldDB" id="A0AAD5EB46"/>
<dbReference type="PANTHER" id="PTHR23113:SF348">
    <property type="entry name" value="GUANYL-NUCLEOTIDE EXCHANGE FACTOR RASGEF, PUTATIVE (AFU_ORTHOLOGUE AFUA_1G04700)-RELATED"/>
    <property type="match status" value="1"/>
</dbReference>
<dbReference type="InterPro" id="IPR023578">
    <property type="entry name" value="Ras_GEF_dom_sf"/>
</dbReference>
<feature type="region of interest" description="Disordered" evidence="2">
    <location>
        <begin position="261"/>
        <end position="289"/>
    </location>
</feature>
<dbReference type="RefSeq" id="XP_051445452.1">
    <property type="nucleotide sequence ID" value="XM_051588364.1"/>
</dbReference>
<keyword evidence="5" id="KW-1185">Reference proteome</keyword>
<dbReference type="Gene3D" id="1.20.870.10">
    <property type="entry name" value="Son of sevenless (SoS) protein Chain: S domain 1"/>
    <property type="match status" value="1"/>
</dbReference>
<comment type="caution">
    <text evidence="4">The sequence shown here is derived from an EMBL/GenBank/DDBJ whole genome shotgun (WGS) entry which is preliminary data.</text>
</comment>
<evidence type="ECO:0000313" key="5">
    <source>
        <dbReference type="Proteomes" id="UP001206595"/>
    </source>
</evidence>
<reference evidence="4" key="1">
    <citation type="submission" date="2021-06" db="EMBL/GenBank/DDBJ databases">
        <authorList>
            <consortium name="DOE Joint Genome Institute"/>
            <person name="Mondo S.J."/>
            <person name="Amses K.R."/>
            <person name="Simmons D.R."/>
            <person name="Longcore J.E."/>
            <person name="Seto K."/>
            <person name="Alves G.H."/>
            <person name="Bonds A.E."/>
            <person name="Quandt C.A."/>
            <person name="Davis W.J."/>
            <person name="Chang Y."/>
            <person name="Letcher P.M."/>
            <person name="Powell M.J."/>
            <person name="Kuo A."/>
            <person name="Labutti K."/>
            <person name="Pangilinan J."/>
            <person name="Andreopoulos W."/>
            <person name="Tritt A."/>
            <person name="Riley R."/>
            <person name="Hundley H."/>
            <person name="Johnson J."/>
            <person name="Lipzen A."/>
            <person name="Barry K."/>
            <person name="Berbee M.L."/>
            <person name="Buchler N.E."/>
            <person name="Grigoriev I.V."/>
            <person name="Spatafora J.W."/>
            <person name="Stajich J.E."/>
            <person name="James T.Y."/>
        </authorList>
    </citation>
    <scope>NUCLEOTIDE SEQUENCE</scope>
    <source>
        <strain evidence="4">AG</strain>
    </source>
</reference>
<gene>
    <name evidence="4" type="ORF">K450DRAFT_237056</name>
</gene>
<evidence type="ECO:0000259" key="3">
    <source>
        <dbReference type="SMART" id="SM00147"/>
    </source>
</evidence>
<dbReference type="InterPro" id="IPR000651">
    <property type="entry name" value="Ras-like_Gua-exchang_fac_N"/>
</dbReference>
<evidence type="ECO:0000313" key="4">
    <source>
        <dbReference type="EMBL" id="KAI8580448.1"/>
    </source>
</evidence>
<dbReference type="SMART" id="SM00147">
    <property type="entry name" value="RasGEF"/>
    <property type="match status" value="1"/>
</dbReference>
<feature type="domain" description="Ras-GEF" evidence="3">
    <location>
        <begin position="582"/>
        <end position="847"/>
    </location>
</feature>
<dbReference type="CDD" id="cd00155">
    <property type="entry name" value="RasGEF"/>
    <property type="match status" value="1"/>
</dbReference>
<dbReference type="GO" id="GO:0005085">
    <property type="term" value="F:guanyl-nucleotide exchange factor activity"/>
    <property type="evidence" value="ECO:0007669"/>
    <property type="project" value="UniProtKB-KW"/>
</dbReference>
<feature type="compositionally biased region" description="Basic and acidic residues" evidence="2">
    <location>
        <begin position="479"/>
        <end position="488"/>
    </location>
</feature>
<dbReference type="Gene3D" id="1.10.840.10">
    <property type="entry name" value="Ras guanine-nucleotide exchange factors catalytic domain"/>
    <property type="match status" value="1"/>
</dbReference>
<dbReference type="InterPro" id="IPR008937">
    <property type="entry name" value="Ras-like_GEF"/>
</dbReference>
<feature type="region of interest" description="Disordered" evidence="2">
    <location>
        <begin position="470"/>
        <end position="520"/>
    </location>
</feature>
<dbReference type="Proteomes" id="UP001206595">
    <property type="component" value="Unassembled WGS sequence"/>
</dbReference>
<accession>A0AAD5EB46</accession>
<dbReference type="Pfam" id="PF00618">
    <property type="entry name" value="RasGEF_N"/>
    <property type="match status" value="1"/>
</dbReference>
<dbReference type="Pfam" id="PF00617">
    <property type="entry name" value="RasGEF"/>
    <property type="match status" value="1"/>
</dbReference>
<organism evidence="4 5">
    <name type="scientific">Umbelopsis ramanniana AG</name>
    <dbReference type="NCBI Taxonomy" id="1314678"/>
    <lineage>
        <taxon>Eukaryota</taxon>
        <taxon>Fungi</taxon>
        <taxon>Fungi incertae sedis</taxon>
        <taxon>Mucoromycota</taxon>
        <taxon>Mucoromycotina</taxon>
        <taxon>Umbelopsidomycetes</taxon>
        <taxon>Umbelopsidales</taxon>
        <taxon>Umbelopsidaceae</taxon>
        <taxon>Umbelopsis</taxon>
    </lineage>
</organism>
<dbReference type="SUPFAM" id="SSF48366">
    <property type="entry name" value="Ras GEF"/>
    <property type="match status" value="1"/>
</dbReference>
<feature type="compositionally biased region" description="Polar residues" evidence="2">
    <location>
        <begin position="135"/>
        <end position="156"/>
    </location>
</feature>
<feature type="region of interest" description="Disordered" evidence="2">
    <location>
        <begin position="122"/>
        <end position="226"/>
    </location>
</feature>
<proteinExistence type="predicted"/>
<keyword evidence="1" id="KW-0344">Guanine-nucleotide releasing factor</keyword>
<dbReference type="GeneID" id="75913709"/>
<dbReference type="InterPro" id="IPR001895">
    <property type="entry name" value="RASGEF_cat_dom"/>
</dbReference>
<evidence type="ECO:0000256" key="2">
    <source>
        <dbReference type="SAM" id="MobiDB-lite"/>
    </source>
</evidence>